<proteinExistence type="predicted"/>
<name>A0AAN7WNC6_9PEZI</name>
<evidence type="ECO:0000313" key="3">
    <source>
        <dbReference type="EMBL" id="KAK5703126.1"/>
    </source>
</evidence>
<organism evidence="3 4">
    <name type="scientific">Elasticomyces elasticus</name>
    <dbReference type="NCBI Taxonomy" id="574655"/>
    <lineage>
        <taxon>Eukaryota</taxon>
        <taxon>Fungi</taxon>
        <taxon>Dikarya</taxon>
        <taxon>Ascomycota</taxon>
        <taxon>Pezizomycotina</taxon>
        <taxon>Dothideomycetes</taxon>
        <taxon>Dothideomycetidae</taxon>
        <taxon>Mycosphaerellales</taxon>
        <taxon>Teratosphaeriaceae</taxon>
        <taxon>Elasticomyces</taxon>
    </lineage>
</organism>
<dbReference type="Proteomes" id="UP001310594">
    <property type="component" value="Unassembled WGS sequence"/>
</dbReference>
<evidence type="ECO:0000313" key="4">
    <source>
        <dbReference type="Proteomes" id="UP001310594"/>
    </source>
</evidence>
<dbReference type="AlphaFoldDB" id="A0AAN7WNC6"/>
<protein>
    <submittedName>
        <fullName evidence="3">Uncharacterized protein</fullName>
    </submittedName>
</protein>
<comment type="caution">
    <text evidence="3">The sequence shown here is derived from an EMBL/GenBank/DDBJ whole genome shotgun (WGS) entry which is preliminary data.</text>
</comment>
<dbReference type="EMBL" id="JAVRQU010000005">
    <property type="protein sequence ID" value="KAK5703126.1"/>
    <property type="molecule type" value="Genomic_DNA"/>
</dbReference>
<feature type="compositionally biased region" description="Polar residues" evidence="2">
    <location>
        <begin position="442"/>
        <end position="469"/>
    </location>
</feature>
<feature type="region of interest" description="Disordered" evidence="2">
    <location>
        <begin position="374"/>
        <end position="546"/>
    </location>
</feature>
<evidence type="ECO:0000256" key="2">
    <source>
        <dbReference type="SAM" id="MobiDB-lite"/>
    </source>
</evidence>
<evidence type="ECO:0000256" key="1">
    <source>
        <dbReference type="SAM" id="Coils"/>
    </source>
</evidence>
<accession>A0AAN7WNC6</accession>
<gene>
    <name evidence="3" type="ORF">LTR97_004075</name>
</gene>
<keyword evidence="1" id="KW-0175">Coiled coil</keyword>
<sequence length="596" mass="64967">MPNSHGIYVALTNRGVRYPTYRISRQPMFLPNETEATPSIIHRRLEAGRGETIRLELGFSKAFNLFSATAVHIRVVVACRKDFAVYDEILLKPDIRKAKTCEDGPFLMNRYIVLPQPVTVTADEDKDLVGPWEEGWEDKVGYMAVFVERGRAVEKSVKQHRNKNGGREGNDPLSFDIGGGWRRLQGENGKVVVFGFQVREAGAAAKATLWKMMELPVVVDADDVDEDARKAAVTKSVQQNTPLLDQVLQAGRSEPAGAEKIAQQKITIPTNDGHGEYISVYDSDDVSVFENDLPYMGHRKTLAPKRQPRAPEVIELDNGDTSDEEQLFVSEQNVVPKQRPLPLPVMLQSNAANILAREKLEPPKQLVGSTIPGAAASAQSPKPAPQDAVRETASGGEGKDVAVKPKGTVPVGQALVAKKPETAASAEKGSTVAAMRPFPGSTGLNNPILAQTTKPNIQPQAATTTAQDNTMEKPKSASPPEVASTPQVPQQPAKVTELSTRFLAQPPKPAAKDPAISTALSKEPAKVAEPKQKAEASVPTPDTNTLKRKAAVLEEAADLEDELNDEMAEIELEKRAIEVKRRLRELARRKRELGMQ</sequence>
<feature type="coiled-coil region" evidence="1">
    <location>
        <begin position="546"/>
        <end position="589"/>
    </location>
</feature>
<reference evidence="3" key="1">
    <citation type="submission" date="2023-08" db="EMBL/GenBank/DDBJ databases">
        <title>Black Yeasts Isolated from many extreme environments.</title>
        <authorList>
            <person name="Coleine C."/>
            <person name="Stajich J.E."/>
            <person name="Selbmann L."/>
        </authorList>
    </citation>
    <scope>NUCLEOTIDE SEQUENCE</scope>
    <source>
        <strain evidence="3">CCFEE 5810</strain>
    </source>
</reference>
<feature type="compositionally biased region" description="Basic and acidic residues" evidence="2">
    <location>
        <begin position="523"/>
        <end position="534"/>
    </location>
</feature>
<feature type="compositionally biased region" description="Low complexity" evidence="2">
    <location>
        <begin position="374"/>
        <end position="387"/>
    </location>
</feature>